<dbReference type="InterPro" id="IPR043502">
    <property type="entry name" value="DNA/RNA_pol_sf"/>
</dbReference>
<dbReference type="InterPro" id="IPR001584">
    <property type="entry name" value="Integrase_cat-core"/>
</dbReference>
<evidence type="ECO:0000256" key="2">
    <source>
        <dbReference type="ARBA" id="ARBA00022723"/>
    </source>
</evidence>
<evidence type="ECO:0000256" key="3">
    <source>
        <dbReference type="ARBA" id="ARBA00022750"/>
    </source>
</evidence>
<dbReference type="Pfam" id="PF07727">
    <property type="entry name" value="RVT_2"/>
    <property type="match status" value="1"/>
</dbReference>
<dbReference type="Pfam" id="PF14223">
    <property type="entry name" value="Retrotran_gag_2"/>
    <property type="match status" value="1"/>
</dbReference>
<dbReference type="PROSITE" id="PS50994">
    <property type="entry name" value="INTEGRASE"/>
    <property type="match status" value="1"/>
</dbReference>
<dbReference type="InterPro" id="IPR001878">
    <property type="entry name" value="Znf_CCHC"/>
</dbReference>
<evidence type="ECO:0000256" key="4">
    <source>
        <dbReference type="ARBA" id="ARBA00022801"/>
    </source>
</evidence>
<evidence type="ECO:0000313" key="10">
    <source>
        <dbReference type="Proteomes" id="UP000000763"/>
    </source>
</evidence>
<evidence type="ECO:0000256" key="5">
    <source>
        <dbReference type="PROSITE-ProRule" id="PRU00047"/>
    </source>
</evidence>
<feature type="compositionally biased region" description="Basic and acidic residues" evidence="6">
    <location>
        <begin position="279"/>
        <end position="289"/>
    </location>
</feature>
<sequence>MSLPTPRVSHSPPRRRWRSPSPRRGRHGGRGQVVVERVVREATTSSVVYPTLTRTNYQDWALVMRVNMQAQCLWGAVEPEGDDLVDYRQDQQALAAILRAVPAEMLATLAVKETAQEAWEAIKTRRIGVQRVREANAQQLRREFGDILFKDDETVDDFSMRIGGLANNLRTLGDNITEAEVVQKLLQVVPEHLQQIAISIETLLDVNELSLEEVTGRLRSVEQRKQCKTAAASSRVDANGRLLFTEEEWLAKFRKAASLQDAAHSSSGNGDRRGRGRGKKDDGAPKEAQPKPANPGGRNPGNCKNCGKRGHWAKDCRSKPKAQQAYVAQEEDEEPALLLAKVQLDPPRPRVAAPTNVVSPPSAPRAPSPIGELAVVEAKVFAQLDDGGEHDPAMWILDTGATNHMTGSRSAFAELDTAVTGTVRFGDGSVVRIEGRVTVLFSCRFGEHRGIAGVYYIPRLTANIVSLGQLDRSGSKVLIHHGILHVWDPRGHLLVRVRRSDDCLYTIKLDIDRPVCLAARSAEPAWRWHARYGHLNFPALRKLAQQEMVRGLPLLQQVTQVCDGCLLGKQRRAAFPTQSKYRADEHLELVHGDLCGPIEPATPAGNRYFLLLVDDMSRYMWLTMIRSKDEAANAIKHFQARAEVESGRKLRALRMDRGSEFTSIEFGEYCANLGVGRQLTAPYSPQQNGVVERRNQTIVATARSMMKAKGVPGRFWGEAMSTAVFLLNRSPTKSLDNQTPYEAWYGQWPAVHFLRTFGCVGHVKITKPGLKKLDDRSAPMVLLGYEQGSKAYRLYDPVSERVHVSRDVVFDEDIAWDWGPVTPDGAPQLEPFTVEQVVTTTIGTAPASSPTPPSPPSPAPSAPTTPAPPSPPSPEAVEFVTPPTQDSILDADADDDVVPRYRLVDNLLGNASPPGHAPRVLEQLELHVVSADEPASLAEAEADPSWRGAMQDELNAIVDNDTWSLTDLPHGHRAIGLKWVYKLKRDEQGAIVRYKARLVAKGYVQRQGVDFDEVFALVARLESVRLLLAVAAHQGWQVHHMDVKSAFLNGELLEEVYVSQPPGFVDDNHKNKVYRLHKALYGLRQAPRAWNAKLDSSLLSLGFHRSSSEHGVYTRTRGGRRLMVGVYVDDLIITGDHDDEIRSFKGEMMKLFKMSDLGALRYYLGIEVTQDSDGITLGQAAYAGKILEKAGLKDCNPCQTPMEVRLKLRKGSDFPLVDATLYRSLVGSLRYLVNTRPDLAFSVGYVSRFMESPREDHLAAVRRILRYVAGTRCWGIRFGPGARCALPMLVGYSDSDLAGDPDERKSTSGQIFFINGGPVTWQSSKQKVVALSSCEAEYIAAAAATCQGVWLARLLAEVLGDEITAPLLKVDNQSTISLIKNPVHHDRSKHIDVKYHYIRECAEKKLIEMMFVGTAEQLGDIFTKSLGRTRFQELRSKIGVCSLDKSSQT</sequence>
<dbReference type="Pfam" id="PF22936">
    <property type="entry name" value="Pol_BBD"/>
    <property type="match status" value="1"/>
</dbReference>
<feature type="compositionally biased region" description="Basic residues" evidence="6">
    <location>
        <begin position="12"/>
        <end position="29"/>
    </location>
</feature>
<feature type="domain" description="CCHC-type" evidence="7">
    <location>
        <begin position="303"/>
        <end position="318"/>
    </location>
</feature>
<dbReference type="Gene3D" id="4.10.60.10">
    <property type="entry name" value="Zinc finger, CCHC-type"/>
    <property type="match status" value="1"/>
</dbReference>
<reference evidence="10" key="2">
    <citation type="journal article" date="2008" name="Nucleic Acids Res.">
        <title>The rice annotation project database (RAP-DB): 2008 update.</title>
        <authorList>
            <consortium name="The rice annotation project (RAP)"/>
        </authorList>
    </citation>
    <scope>GENOME REANNOTATION</scope>
    <source>
        <strain evidence="10">cv. Nipponbare</strain>
    </source>
</reference>
<name>Q7XPB1_ORYSJ</name>
<organism evidence="9 10">
    <name type="scientific">Oryza sativa subsp. japonica</name>
    <name type="common">Rice</name>
    <dbReference type="NCBI Taxonomy" id="39947"/>
    <lineage>
        <taxon>Eukaryota</taxon>
        <taxon>Viridiplantae</taxon>
        <taxon>Streptophyta</taxon>
        <taxon>Embryophyta</taxon>
        <taxon>Tracheophyta</taxon>
        <taxon>Spermatophyta</taxon>
        <taxon>Magnoliopsida</taxon>
        <taxon>Liliopsida</taxon>
        <taxon>Poales</taxon>
        <taxon>Poaceae</taxon>
        <taxon>BOP clade</taxon>
        <taxon>Oryzoideae</taxon>
        <taxon>Oryzeae</taxon>
        <taxon>Oryzinae</taxon>
        <taxon>Oryza</taxon>
        <taxon>Oryza sativa</taxon>
    </lineage>
</organism>
<dbReference type="SUPFAM" id="SSF53098">
    <property type="entry name" value="Ribonuclease H-like"/>
    <property type="match status" value="1"/>
</dbReference>
<keyword evidence="5" id="KW-0863">Zinc-finger</keyword>
<feature type="compositionally biased region" description="Low complexity" evidence="6">
    <location>
        <begin position="1"/>
        <end position="11"/>
    </location>
</feature>
<dbReference type="InterPro" id="IPR054722">
    <property type="entry name" value="PolX-like_BBD"/>
</dbReference>
<dbReference type="SMART" id="SM00343">
    <property type="entry name" value="ZnF_C2HC"/>
    <property type="match status" value="1"/>
</dbReference>
<dbReference type="SUPFAM" id="SSF57756">
    <property type="entry name" value="Retrovirus zinc finger-like domains"/>
    <property type="match status" value="1"/>
</dbReference>
<feature type="region of interest" description="Disordered" evidence="6">
    <location>
        <begin position="256"/>
        <end position="330"/>
    </location>
</feature>
<keyword evidence="2" id="KW-0479">Metal-binding</keyword>
<dbReference type="GO" id="GO:0008270">
    <property type="term" value="F:zinc ion binding"/>
    <property type="evidence" value="ECO:0007669"/>
    <property type="project" value="UniProtKB-KW"/>
</dbReference>
<keyword evidence="1" id="KW-0645">Protease</keyword>
<dbReference type="Gene3D" id="3.30.420.10">
    <property type="entry name" value="Ribonuclease H-like superfamily/Ribonuclease H"/>
    <property type="match status" value="1"/>
</dbReference>
<evidence type="ECO:0000256" key="6">
    <source>
        <dbReference type="SAM" id="MobiDB-lite"/>
    </source>
</evidence>
<dbReference type="GO" id="GO:0006508">
    <property type="term" value="P:proteolysis"/>
    <property type="evidence" value="ECO:0007669"/>
    <property type="project" value="UniProtKB-KW"/>
</dbReference>
<proteinExistence type="predicted"/>
<dbReference type="InterPro" id="IPR013103">
    <property type="entry name" value="RVT_2"/>
</dbReference>
<dbReference type="PROSITE" id="PS50158">
    <property type="entry name" value="ZF_CCHC"/>
    <property type="match status" value="1"/>
</dbReference>
<dbReference type="InterPro" id="IPR036875">
    <property type="entry name" value="Znf_CCHC_sf"/>
</dbReference>
<evidence type="ECO:0000259" key="8">
    <source>
        <dbReference type="PROSITE" id="PS50994"/>
    </source>
</evidence>
<dbReference type="Pfam" id="PF00098">
    <property type="entry name" value="zf-CCHC"/>
    <property type="match status" value="1"/>
</dbReference>
<dbReference type="Pfam" id="PF25597">
    <property type="entry name" value="SH3_retrovirus"/>
    <property type="match status" value="1"/>
</dbReference>
<keyword evidence="4" id="KW-0378">Hydrolase</keyword>
<dbReference type="CDD" id="cd09272">
    <property type="entry name" value="RNase_HI_RT_Ty1"/>
    <property type="match status" value="1"/>
</dbReference>
<reference evidence="10" key="1">
    <citation type="journal article" date="2005" name="Nature">
        <title>The map-based sequence of the rice genome.</title>
        <authorList>
            <consortium name="International rice genome sequencing project (IRGSP)"/>
            <person name="Matsumoto T."/>
            <person name="Wu J."/>
            <person name="Kanamori H."/>
            <person name="Katayose Y."/>
            <person name="Fujisawa M."/>
            <person name="Namiki N."/>
            <person name="Mizuno H."/>
            <person name="Yamamoto K."/>
            <person name="Antonio B.A."/>
            <person name="Baba T."/>
            <person name="Sakata K."/>
            <person name="Nagamura Y."/>
            <person name="Aoki H."/>
            <person name="Arikawa K."/>
            <person name="Arita K."/>
            <person name="Bito T."/>
            <person name="Chiden Y."/>
            <person name="Fujitsuka N."/>
            <person name="Fukunaka R."/>
            <person name="Hamada M."/>
            <person name="Harada C."/>
            <person name="Hayashi A."/>
            <person name="Hijishita S."/>
            <person name="Honda M."/>
            <person name="Hosokawa S."/>
            <person name="Ichikawa Y."/>
            <person name="Idonuma A."/>
            <person name="Iijima M."/>
            <person name="Ikeda M."/>
            <person name="Ikeno M."/>
            <person name="Ito K."/>
            <person name="Ito S."/>
            <person name="Ito T."/>
            <person name="Ito Y."/>
            <person name="Ito Y."/>
            <person name="Iwabuchi A."/>
            <person name="Kamiya K."/>
            <person name="Karasawa W."/>
            <person name="Kurita K."/>
            <person name="Katagiri S."/>
            <person name="Kikuta A."/>
            <person name="Kobayashi H."/>
            <person name="Kobayashi N."/>
            <person name="Machita K."/>
            <person name="Maehara T."/>
            <person name="Masukawa M."/>
            <person name="Mizubayashi T."/>
            <person name="Mukai Y."/>
            <person name="Nagasaki H."/>
            <person name="Nagata Y."/>
            <person name="Naito S."/>
            <person name="Nakashima M."/>
            <person name="Nakama Y."/>
            <person name="Nakamichi Y."/>
            <person name="Nakamura M."/>
            <person name="Meguro A."/>
            <person name="Negishi M."/>
            <person name="Ohta I."/>
            <person name="Ohta T."/>
            <person name="Okamoto M."/>
            <person name="Ono N."/>
            <person name="Saji S."/>
            <person name="Sakaguchi M."/>
            <person name="Sakai K."/>
            <person name="Shibata M."/>
            <person name="Shimokawa T."/>
            <person name="Song J."/>
            <person name="Takazaki Y."/>
            <person name="Terasawa K."/>
            <person name="Tsugane M."/>
            <person name="Tsuji K."/>
            <person name="Ueda S."/>
            <person name="Waki K."/>
            <person name="Yamagata H."/>
            <person name="Yamamoto M."/>
            <person name="Yamamoto S."/>
            <person name="Yamane H."/>
            <person name="Yoshiki S."/>
            <person name="Yoshihara R."/>
            <person name="Yukawa K."/>
            <person name="Zhong H."/>
            <person name="Yano M."/>
            <person name="Yuan Q."/>
            <person name="Ouyang S."/>
            <person name="Liu J."/>
            <person name="Jones K.M."/>
            <person name="Gansberger K."/>
            <person name="Moffat K."/>
            <person name="Hill J."/>
            <person name="Bera J."/>
            <person name="Fadrosh D."/>
            <person name="Jin S."/>
            <person name="Johri S."/>
            <person name="Kim M."/>
            <person name="Overton L."/>
            <person name="Reardon M."/>
            <person name="Tsitrin T."/>
            <person name="Vuong H."/>
            <person name="Weaver B."/>
            <person name="Ciecko A."/>
            <person name="Tallon L."/>
            <person name="Jackson J."/>
            <person name="Pai G."/>
            <person name="Aken S.V."/>
            <person name="Utterback T."/>
            <person name="Reidmuller S."/>
            <person name="Feldblyum T."/>
            <person name="Hsiao J."/>
            <person name="Zismann V."/>
            <person name="Iobst S."/>
            <person name="de Vazeille A.R."/>
            <person name="Buell C.R."/>
            <person name="Ying K."/>
            <person name="Li Y."/>
            <person name="Lu T."/>
            <person name="Huang Y."/>
            <person name="Zhao Q."/>
            <person name="Feng Q."/>
            <person name="Zhang L."/>
            <person name="Zhu J."/>
            <person name="Weng Q."/>
            <person name="Mu J."/>
            <person name="Lu Y."/>
            <person name="Fan D."/>
            <person name="Liu Y."/>
            <person name="Guan J."/>
            <person name="Zhang Y."/>
            <person name="Yu S."/>
            <person name="Liu X."/>
            <person name="Zhang Y."/>
            <person name="Hong G."/>
            <person name="Han B."/>
            <person name="Choisne N."/>
            <person name="Demange N."/>
            <person name="Orjeda G."/>
            <person name="Samain S."/>
            <person name="Cattolico L."/>
            <person name="Pelletier E."/>
            <person name="Couloux A."/>
            <person name="Segurens B."/>
            <person name="Wincker P."/>
            <person name="D'Hont A."/>
            <person name="Scarpelli C."/>
            <person name="Weissenbach J."/>
            <person name="Salanoubat M."/>
            <person name="Quetier F."/>
            <person name="Yu Y."/>
            <person name="Kim H.R."/>
            <person name="Rambo T."/>
            <person name="Currie J."/>
            <person name="Collura K."/>
            <person name="Luo M."/>
            <person name="Yang T."/>
            <person name="Ammiraju J.S.S."/>
            <person name="Engler F."/>
            <person name="Soderlund C."/>
            <person name="Wing R.A."/>
            <person name="Palmer L.E."/>
            <person name="de la Bastide M."/>
            <person name="Spiegel L."/>
            <person name="Nascimento L."/>
            <person name="Zutavern T."/>
            <person name="O'Shaughnessy A."/>
            <person name="Dike S."/>
            <person name="Dedhia N."/>
            <person name="Preston R."/>
            <person name="Balija V."/>
            <person name="McCombie W.R."/>
            <person name="Chow T."/>
            <person name="Chen H."/>
            <person name="Chung M."/>
            <person name="Chen C."/>
            <person name="Shaw J."/>
            <person name="Wu H."/>
            <person name="Hsiao K."/>
            <person name="Chao Y."/>
            <person name="Chu M."/>
            <person name="Cheng C."/>
            <person name="Hour A."/>
            <person name="Lee P."/>
            <person name="Lin S."/>
            <person name="Lin Y."/>
            <person name="Liou J."/>
            <person name="Liu S."/>
            <person name="Hsing Y."/>
            <person name="Raghuvanshi S."/>
            <person name="Mohanty A."/>
            <person name="Bharti A.K."/>
            <person name="Gaur A."/>
            <person name="Gupta V."/>
            <person name="Kumar D."/>
            <person name="Ravi V."/>
            <person name="Vij S."/>
            <person name="Kapur A."/>
            <person name="Khurana P."/>
            <person name="Khurana P."/>
            <person name="Khurana J.P."/>
            <person name="Tyagi A.K."/>
            <person name="Gaikwad K."/>
            <person name="Singh A."/>
            <person name="Dalal V."/>
            <person name="Srivastava S."/>
            <person name="Dixit A."/>
            <person name="Pal A.K."/>
            <person name="Ghazi I.A."/>
            <person name="Yadav M."/>
            <person name="Pandit A."/>
            <person name="Bhargava A."/>
            <person name="Sureshbabu K."/>
            <person name="Batra K."/>
            <person name="Sharma T.R."/>
            <person name="Mohapatra T."/>
            <person name="Singh N.K."/>
            <person name="Messing J."/>
            <person name="Nelson A.B."/>
            <person name="Fuks G."/>
            <person name="Kavchok S."/>
            <person name="Keizer G."/>
            <person name="Linton E."/>
            <person name="Llaca V."/>
            <person name="Song R."/>
            <person name="Tanyolac B."/>
            <person name="Young S."/>
            <person name="Ho-Il K."/>
            <person name="Hahn J.H."/>
            <person name="Sangsakoo G."/>
            <person name="Vanavichit A."/>
            <person name="de Mattos Luiz.A.T."/>
            <person name="Zimmer P.D."/>
            <person name="Malone G."/>
            <person name="Dellagostin O."/>
            <person name="de Oliveira A.C."/>
            <person name="Bevan M."/>
            <person name="Bancroft I."/>
            <person name="Minx P."/>
            <person name="Cordum H."/>
            <person name="Wilson R."/>
            <person name="Cheng Z."/>
            <person name="Jin W."/>
            <person name="Jiang J."/>
            <person name="Leong S.A."/>
            <person name="Iwama H."/>
            <person name="Gojobori T."/>
            <person name="Itoh T."/>
            <person name="Niimura Y."/>
            <person name="Fujii Y."/>
            <person name="Habara T."/>
            <person name="Sakai H."/>
            <person name="Sato Y."/>
            <person name="Wilson G."/>
            <person name="Kumar K."/>
            <person name="McCouch S."/>
            <person name="Juretic N."/>
            <person name="Hoen D."/>
            <person name="Wright S."/>
            <person name="Bruskiewich R."/>
            <person name="Bureau T."/>
            <person name="Miyao A."/>
            <person name="Hirochika H."/>
            <person name="Nishikawa T."/>
            <person name="Kadowaki K."/>
            <person name="Sugiura M."/>
            <person name="Burr B."/>
            <person name="Sasaki T."/>
        </authorList>
    </citation>
    <scope>NUCLEOTIDE SEQUENCE [LARGE SCALE GENOMIC DNA]</scope>
    <source>
        <strain evidence="10">cv. Nipponbare</strain>
    </source>
</reference>
<keyword evidence="5" id="KW-0862">Zinc</keyword>
<dbReference type="GO" id="GO:0015074">
    <property type="term" value="P:DNA integration"/>
    <property type="evidence" value="ECO:0007669"/>
    <property type="project" value="InterPro"/>
</dbReference>
<dbReference type="SUPFAM" id="SSF56672">
    <property type="entry name" value="DNA/RNA polymerases"/>
    <property type="match status" value="1"/>
</dbReference>
<dbReference type="InterPro" id="IPR036397">
    <property type="entry name" value="RNaseH_sf"/>
</dbReference>
<dbReference type="Pfam" id="PF13976">
    <property type="entry name" value="gag_pre-integrs"/>
    <property type="match status" value="1"/>
</dbReference>
<dbReference type="Pfam" id="PF00665">
    <property type="entry name" value="rve"/>
    <property type="match status" value="1"/>
</dbReference>
<feature type="domain" description="Integrase catalytic" evidence="8">
    <location>
        <begin position="572"/>
        <end position="748"/>
    </location>
</feature>
<dbReference type="InterPro" id="IPR012337">
    <property type="entry name" value="RNaseH-like_sf"/>
</dbReference>
<evidence type="ECO:0000313" key="9">
    <source>
        <dbReference type="EMBL" id="CAE03692.2"/>
    </source>
</evidence>
<dbReference type="EMBL" id="AL607008">
    <property type="protein sequence ID" value="CAE03692.2"/>
    <property type="molecule type" value="Genomic_DNA"/>
</dbReference>
<dbReference type="InterPro" id="IPR039537">
    <property type="entry name" value="Retrotran_Ty1/copia-like"/>
</dbReference>
<dbReference type="PANTHER" id="PTHR42648:SF25">
    <property type="entry name" value="RNA-DIRECTED DNA POLYMERASE"/>
    <property type="match status" value="1"/>
</dbReference>
<dbReference type="PANTHER" id="PTHR42648">
    <property type="entry name" value="TRANSPOSASE, PUTATIVE-RELATED"/>
    <property type="match status" value="1"/>
</dbReference>
<keyword evidence="3" id="KW-0064">Aspartyl protease</keyword>
<dbReference type="InterPro" id="IPR025724">
    <property type="entry name" value="GAG-pre-integrase_dom"/>
</dbReference>
<evidence type="ECO:0000259" key="7">
    <source>
        <dbReference type="PROSITE" id="PS50158"/>
    </source>
</evidence>
<dbReference type="InterPro" id="IPR057670">
    <property type="entry name" value="SH3_retrovirus"/>
</dbReference>
<dbReference type="Proteomes" id="UP000000763">
    <property type="component" value="Chromosome 4"/>
</dbReference>
<dbReference type="GO" id="GO:0004190">
    <property type="term" value="F:aspartic-type endopeptidase activity"/>
    <property type="evidence" value="ECO:0007669"/>
    <property type="project" value="UniProtKB-KW"/>
</dbReference>
<feature type="region of interest" description="Disordered" evidence="6">
    <location>
        <begin position="843"/>
        <end position="880"/>
    </location>
</feature>
<feature type="compositionally biased region" description="Pro residues" evidence="6">
    <location>
        <begin position="849"/>
        <end position="874"/>
    </location>
</feature>
<evidence type="ECO:0000256" key="1">
    <source>
        <dbReference type="ARBA" id="ARBA00022670"/>
    </source>
</evidence>
<feature type="region of interest" description="Disordered" evidence="6">
    <location>
        <begin position="1"/>
        <end position="31"/>
    </location>
</feature>
<protein>
    <submittedName>
        <fullName evidence="9">OSJNBb0026E15.10 protein</fullName>
    </submittedName>
</protein>
<accession>Q7XPB1</accession>
<gene>
    <name evidence="9" type="primary">OSJNBb0026E15.10</name>
</gene>
<dbReference type="GO" id="GO:0003676">
    <property type="term" value="F:nucleic acid binding"/>
    <property type="evidence" value="ECO:0007669"/>
    <property type="project" value="InterPro"/>
</dbReference>